<reference evidence="1 2" key="1">
    <citation type="submission" date="2015-09" db="EMBL/GenBank/DDBJ databases">
        <title>Sorangium comparison.</title>
        <authorList>
            <person name="Zaburannyi N."/>
            <person name="Bunk B."/>
            <person name="Overmann J."/>
            <person name="Mueller R."/>
        </authorList>
    </citation>
    <scope>NUCLEOTIDE SEQUENCE [LARGE SCALE GENOMIC DNA]</scope>
    <source>
        <strain evidence="1 2">So ceGT47</strain>
    </source>
</reference>
<dbReference type="EMBL" id="CP012670">
    <property type="protein sequence ID" value="AUX26906.1"/>
    <property type="molecule type" value="Genomic_DNA"/>
</dbReference>
<proteinExistence type="predicted"/>
<sequence>MLHLGCSHPGMRSGEPLLRRAREFVYCYIRDPVYSVGLWYESYAPVSEQEVCRLLREAHELSASPREPPAPGAP</sequence>
<evidence type="ECO:0000313" key="1">
    <source>
        <dbReference type="EMBL" id="AUX26906.1"/>
    </source>
</evidence>
<dbReference type="Proteomes" id="UP000295781">
    <property type="component" value="Chromosome"/>
</dbReference>
<evidence type="ECO:0000313" key="2">
    <source>
        <dbReference type="Proteomes" id="UP000295781"/>
    </source>
</evidence>
<name>A0A4P2QC69_SORCE</name>
<gene>
    <name evidence="1" type="ORF">SOCEGT47_074760</name>
</gene>
<accession>A0A4P2QC69</accession>
<protein>
    <submittedName>
        <fullName evidence="1">Uncharacterized protein</fullName>
    </submittedName>
</protein>
<dbReference type="AlphaFoldDB" id="A0A4P2QC69"/>
<organism evidence="1 2">
    <name type="scientific">Sorangium cellulosum</name>
    <name type="common">Polyangium cellulosum</name>
    <dbReference type="NCBI Taxonomy" id="56"/>
    <lineage>
        <taxon>Bacteria</taxon>
        <taxon>Pseudomonadati</taxon>
        <taxon>Myxococcota</taxon>
        <taxon>Polyangia</taxon>
        <taxon>Polyangiales</taxon>
        <taxon>Polyangiaceae</taxon>
        <taxon>Sorangium</taxon>
    </lineage>
</organism>